<dbReference type="Pfam" id="PF13456">
    <property type="entry name" value="RVT_3"/>
    <property type="match status" value="1"/>
</dbReference>
<dbReference type="CDD" id="cd06222">
    <property type="entry name" value="RNase_H_like"/>
    <property type="match status" value="1"/>
</dbReference>
<feature type="domain" description="RNase H type-1" evidence="1">
    <location>
        <begin position="27"/>
        <end position="160"/>
    </location>
</feature>
<dbReference type="Gene3D" id="3.30.420.10">
    <property type="entry name" value="Ribonuclease H-like superfamily/Ribonuclease H"/>
    <property type="match status" value="1"/>
</dbReference>
<evidence type="ECO:0000313" key="3">
    <source>
        <dbReference type="Proteomes" id="UP000187203"/>
    </source>
</evidence>
<dbReference type="AlphaFoldDB" id="A0A1R3HPK1"/>
<dbReference type="GO" id="GO:0004523">
    <property type="term" value="F:RNA-DNA hybrid ribonuclease activity"/>
    <property type="evidence" value="ECO:0007669"/>
    <property type="project" value="InterPro"/>
</dbReference>
<dbReference type="SUPFAM" id="SSF53098">
    <property type="entry name" value="Ribonuclease H-like"/>
    <property type="match status" value="1"/>
</dbReference>
<organism evidence="2 3">
    <name type="scientific">Corchorus olitorius</name>
    <dbReference type="NCBI Taxonomy" id="93759"/>
    <lineage>
        <taxon>Eukaryota</taxon>
        <taxon>Viridiplantae</taxon>
        <taxon>Streptophyta</taxon>
        <taxon>Embryophyta</taxon>
        <taxon>Tracheophyta</taxon>
        <taxon>Spermatophyta</taxon>
        <taxon>Magnoliopsida</taxon>
        <taxon>eudicotyledons</taxon>
        <taxon>Gunneridae</taxon>
        <taxon>Pentapetalae</taxon>
        <taxon>rosids</taxon>
        <taxon>malvids</taxon>
        <taxon>Malvales</taxon>
        <taxon>Malvaceae</taxon>
        <taxon>Grewioideae</taxon>
        <taxon>Apeibeae</taxon>
        <taxon>Corchorus</taxon>
    </lineage>
</organism>
<dbReference type="InterPro" id="IPR012337">
    <property type="entry name" value="RNaseH-like_sf"/>
</dbReference>
<comment type="caution">
    <text evidence="2">The sequence shown here is derived from an EMBL/GenBank/DDBJ whole genome shotgun (WGS) entry which is preliminary data.</text>
</comment>
<dbReference type="InterPro" id="IPR044730">
    <property type="entry name" value="RNase_H-like_dom_plant"/>
</dbReference>
<dbReference type="PANTHER" id="PTHR33033:SF121">
    <property type="entry name" value="POLYNUCLEOTIDYL TRANSFERASE, RIBONUCLEASE H-LIKE SUPERFAMILY PROTEIN"/>
    <property type="match status" value="1"/>
</dbReference>
<dbReference type="PANTHER" id="PTHR33033">
    <property type="entry name" value="POLYNUCLEOTIDYL TRANSFERASE, RIBONUCLEASE H-LIKE SUPERFAMILY PROTEIN-RELATED"/>
    <property type="match status" value="1"/>
</dbReference>
<dbReference type="EMBL" id="AWUE01019674">
    <property type="protein sequence ID" value="OMO72253.1"/>
    <property type="molecule type" value="Genomic_DNA"/>
</dbReference>
<name>A0A1R3HPK1_9ROSI</name>
<dbReference type="OrthoDB" id="931425at2759"/>
<dbReference type="InterPro" id="IPR036397">
    <property type="entry name" value="RNaseH_sf"/>
</dbReference>
<reference evidence="3" key="1">
    <citation type="submission" date="2013-09" db="EMBL/GenBank/DDBJ databases">
        <title>Corchorus olitorius genome sequencing.</title>
        <authorList>
            <person name="Alam M."/>
            <person name="Haque M.S."/>
            <person name="Islam M.S."/>
            <person name="Emdad E.M."/>
            <person name="Islam M.M."/>
            <person name="Ahmed B."/>
            <person name="Halim A."/>
            <person name="Hossen Q.M.M."/>
            <person name="Hossain M.Z."/>
            <person name="Ahmed R."/>
            <person name="Khan M.M."/>
            <person name="Islam R."/>
            <person name="Rashid M.M."/>
            <person name="Khan S.A."/>
            <person name="Rahman M.S."/>
            <person name="Alam M."/>
            <person name="Yahiya A.S."/>
            <person name="Khan M.S."/>
            <person name="Azam M.S."/>
            <person name="Haque T."/>
            <person name="Lashkar M.Z.H."/>
            <person name="Akhand A.I."/>
            <person name="Morshed G."/>
            <person name="Roy S."/>
            <person name="Uddin K.S."/>
            <person name="Rabeya T."/>
            <person name="Hossain A.S."/>
            <person name="Chowdhury A."/>
            <person name="Snigdha A.R."/>
            <person name="Mortoza M.S."/>
            <person name="Matin S.A."/>
            <person name="Hoque S.M.E."/>
            <person name="Islam M.K."/>
            <person name="Roy D.K."/>
            <person name="Haider R."/>
            <person name="Moosa M.M."/>
            <person name="Elias S.M."/>
            <person name="Hasan A.M."/>
            <person name="Jahan S."/>
            <person name="Shafiuddin M."/>
            <person name="Mahmood N."/>
            <person name="Shommy N.S."/>
        </authorList>
    </citation>
    <scope>NUCLEOTIDE SEQUENCE [LARGE SCALE GENOMIC DNA]</scope>
    <source>
        <strain evidence="3">cv. O-4</strain>
    </source>
</reference>
<proteinExistence type="predicted"/>
<dbReference type="PROSITE" id="PS50879">
    <property type="entry name" value="RNASE_H_1"/>
    <property type="match status" value="1"/>
</dbReference>
<dbReference type="InterPro" id="IPR002156">
    <property type="entry name" value="RNaseH_domain"/>
</dbReference>
<dbReference type="Proteomes" id="UP000187203">
    <property type="component" value="Unassembled WGS sequence"/>
</dbReference>
<dbReference type="GO" id="GO:0003676">
    <property type="term" value="F:nucleic acid binding"/>
    <property type="evidence" value="ECO:0007669"/>
    <property type="project" value="InterPro"/>
</dbReference>
<gene>
    <name evidence="2" type="ORF">COLO4_27741</name>
</gene>
<evidence type="ECO:0000313" key="2">
    <source>
        <dbReference type="EMBL" id="OMO72253.1"/>
    </source>
</evidence>
<evidence type="ECO:0000259" key="1">
    <source>
        <dbReference type="PROSITE" id="PS50879"/>
    </source>
</evidence>
<sequence>MRLPDSIHLDVSGGGNGRSHVEWILPKAGQLKFNVDGAARGQPGEAGIGGILRDENGNTKLVFSKPIGQADSNMAELLAIKEAFLIFAASNWANEKELLVESDSKNAVKWVNEPTSGPWRCRKIIFQIEGYKKKIKKWTVIHAFREANIIADNLAKSSVDRGSAIMTRLD</sequence>
<accession>A0A1R3HPK1</accession>
<protein>
    <recommendedName>
        <fullName evidence="1">RNase H type-1 domain-containing protein</fullName>
    </recommendedName>
</protein>
<dbReference type="STRING" id="93759.A0A1R3HPK1"/>
<keyword evidence="3" id="KW-1185">Reference proteome</keyword>